<feature type="domain" description="Solute-binding protein family 3/N-terminal" evidence="4">
    <location>
        <begin position="37"/>
        <end position="266"/>
    </location>
</feature>
<accession>A0ABQ5ZPG0</accession>
<feature type="chain" id="PRO_5046220844" description="Solute-binding protein family 3/N-terminal domain-containing protein" evidence="3">
    <location>
        <begin position="20"/>
        <end position="276"/>
    </location>
</feature>
<proteinExistence type="predicted"/>
<evidence type="ECO:0000259" key="4">
    <source>
        <dbReference type="SMART" id="SM00062"/>
    </source>
</evidence>
<gene>
    <name evidence="5" type="ORF">GCM10007923_57350</name>
</gene>
<comment type="subcellular location">
    <subcellularLocation>
        <location evidence="1">Periplasm</location>
    </subcellularLocation>
</comment>
<name>A0ABQ5ZPG0_9HYPH</name>
<evidence type="ECO:0000256" key="1">
    <source>
        <dbReference type="ARBA" id="ARBA00004418"/>
    </source>
</evidence>
<evidence type="ECO:0000256" key="3">
    <source>
        <dbReference type="SAM" id="SignalP"/>
    </source>
</evidence>
<dbReference type="PANTHER" id="PTHR35936">
    <property type="entry name" value="MEMBRANE-BOUND LYTIC MUREIN TRANSGLYCOSYLASE F"/>
    <property type="match status" value="1"/>
</dbReference>
<keyword evidence="6" id="KW-1185">Reference proteome</keyword>
<evidence type="ECO:0000256" key="2">
    <source>
        <dbReference type="ARBA" id="ARBA00022729"/>
    </source>
</evidence>
<dbReference type="Gene3D" id="3.40.190.10">
    <property type="entry name" value="Periplasmic binding protein-like II"/>
    <property type="match status" value="2"/>
</dbReference>
<evidence type="ECO:0000313" key="5">
    <source>
        <dbReference type="EMBL" id="GLR54518.1"/>
    </source>
</evidence>
<keyword evidence="2 3" id="KW-0732">Signal</keyword>
<dbReference type="EMBL" id="BSOP01000051">
    <property type="protein sequence ID" value="GLR54518.1"/>
    <property type="molecule type" value="Genomic_DNA"/>
</dbReference>
<dbReference type="RefSeq" id="WP_244766397.1">
    <property type="nucleotide sequence ID" value="NZ_BSOP01000051.1"/>
</dbReference>
<reference evidence="6" key="1">
    <citation type="journal article" date="2019" name="Int. J. Syst. Evol. Microbiol.">
        <title>The Global Catalogue of Microorganisms (GCM) 10K type strain sequencing project: providing services to taxonomists for standard genome sequencing and annotation.</title>
        <authorList>
            <consortium name="The Broad Institute Genomics Platform"/>
            <consortium name="The Broad Institute Genome Sequencing Center for Infectious Disease"/>
            <person name="Wu L."/>
            <person name="Ma J."/>
        </authorList>
    </citation>
    <scope>NUCLEOTIDE SEQUENCE [LARGE SCALE GENOMIC DNA]</scope>
    <source>
        <strain evidence="6">NBRC 102122</strain>
    </source>
</reference>
<sequence length="276" mass="29635">MRFLVAIAGLGFMTAAASAACEPDKAAEKYPTFAGKPVKIAISPLYAPFAYNEEGSDKLIGSDVEIGEAALECVGLKPEYVKGVFTSLLPTVLNGQTDIMNANLFYNEERAQNVDFVVYMKAGSALVVPKGNEHDIKSMDDLCGLTTSAVIGTFSQKALEEQSKACEAAGKSAINIVVATETDAAVRGILNKRIDFLLDNAGAAVVRVKDDPETLEIAFTQARDVKVGFAAKNDNNEILDAYLNGMQEIYRNGTVAKILEKYGIDPQLAIEPEIVR</sequence>
<dbReference type="SUPFAM" id="SSF53850">
    <property type="entry name" value="Periplasmic binding protein-like II"/>
    <property type="match status" value="1"/>
</dbReference>
<protein>
    <recommendedName>
        <fullName evidence="4">Solute-binding protein family 3/N-terminal domain-containing protein</fullName>
    </recommendedName>
</protein>
<dbReference type="Pfam" id="PF00497">
    <property type="entry name" value="SBP_bac_3"/>
    <property type="match status" value="1"/>
</dbReference>
<dbReference type="Proteomes" id="UP001156702">
    <property type="component" value="Unassembled WGS sequence"/>
</dbReference>
<dbReference type="PANTHER" id="PTHR35936:SF17">
    <property type="entry name" value="ARGININE-BINDING EXTRACELLULAR PROTEIN ARTP"/>
    <property type="match status" value="1"/>
</dbReference>
<evidence type="ECO:0000313" key="6">
    <source>
        <dbReference type="Proteomes" id="UP001156702"/>
    </source>
</evidence>
<dbReference type="PROSITE" id="PS51257">
    <property type="entry name" value="PROKAR_LIPOPROTEIN"/>
    <property type="match status" value="1"/>
</dbReference>
<comment type="caution">
    <text evidence="5">The sequence shown here is derived from an EMBL/GenBank/DDBJ whole genome shotgun (WGS) entry which is preliminary data.</text>
</comment>
<dbReference type="InterPro" id="IPR001638">
    <property type="entry name" value="Solute-binding_3/MltF_N"/>
</dbReference>
<organism evidence="5 6">
    <name type="scientific">Shinella yambaruensis</name>
    <dbReference type="NCBI Taxonomy" id="415996"/>
    <lineage>
        <taxon>Bacteria</taxon>
        <taxon>Pseudomonadati</taxon>
        <taxon>Pseudomonadota</taxon>
        <taxon>Alphaproteobacteria</taxon>
        <taxon>Hyphomicrobiales</taxon>
        <taxon>Rhizobiaceae</taxon>
        <taxon>Shinella</taxon>
    </lineage>
</organism>
<feature type="signal peptide" evidence="3">
    <location>
        <begin position="1"/>
        <end position="19"/>
    </location>
</feature>
<dbReference type="SMART" id="SM00062">
    <property type="entry name" value="PBPb"/>
    <property type="match status" value="1"/>
</dbReference>